<accession>A0AC35UA05</accession>
<evidence type="ECO:0000313" key="1">
    <source>
        <dbReference type="Proteomes" id="UP000095286"/>
    </source>
</evidence>
<proteinExistence type="predicted"/>
<sequence length="113" mass="13474">MDHKIYNSMKIVIRAKKEQCKLFNIYVNLRDEEDERNGKVRRNLHFKESEDFFRILEKIKFSKLESKITVDFKEDSPVLFGLRNIFAKRGQLNEILFDYKGSPVSYGNLKIPI</sequence>
<dbReference type="Proteomes" id="UP000095286">
    <property type="component" value="Unplaced"/>
</dbReference>
<name>A0AC35UA05_9BILA</name>
<protein>
    <submittedName>
        <fullName evidence="2">Transposase</fullName>
    </submittedName>
</protein>
<evidence type="ECO:0000313" key="2">
    <source>
        <dbReference type="WBParaSite" id="RSKR_0000882100.1"/>
    </source>
</evidence>
<reference evidence="2" key="1">
    <citation type="submission" date="2016-11" db="UniProtKB">
        <authorList>
            <consortium name="WormBaseParasite"/>
        </authorList>
    </citation>
    <scope>IDENTIFICATION</scope>
    <source>
        <strain evidence="2">KR3021</strain>
    </source>
</reference>
<dbReference type="WBParaSite" id="RSKR_0000882100.1">
    <property type="protein sequence ID" value="RSKR_0000882100.1"/>
    <property type="gene ID" value="RSKR_0000882100"/>
</dbReference>
<organism evidence="1 2">
    <name type="scientific">Rhabditophanes sp. KR3021</name>
    <dbReference type="NCBI Taxonomy" id="114890"/>
    <lineage>
        <taxon>Eukaryota</taxon>
        <taxon>Metazoa</taxon>
        <taxon>Ecdysozoa</taxon>
        <taxon>Nematoda</taxon>
        <taxon>Chromadorea</taxon>
        <taxon>Rhabditida</taxon>
        <taxon>Tylenchina</taxon>
        <taxon>Panagrolaimomorpha</taxon>
        <taxon>Strongyloidoidea</taxon>
        <taxon>Alloionematidae</taxon>
        <taxon>Rhabditophanes</taxon>
    </lineage>
</organism>